<evidence type="ECO:0000256" key="4">
    <source>
        <dbReference type="ARBA" id="ARBA00022670"/>
    </source>
</evidence>
<dbReference type="PhylomeDB" id="A0A060T5V2"/>
<protein>
    <recommendedName>
        <fullName evidence="3">COP9 signalosome complex subunit 5</fullName>
    </recommendedName>
</protein>
<keyword evidence="5" id="KW-0479">Metal-binding</keyword>
<dbReference type="SMART" id="SM00232">
    <property type="entry name" value="JAB_MPN"/>
    <property type="match status" value="1"/>
</dbReference>
<keyword evidence="9" id="KW-0482">Metalloprotease</keyword>
<dbReference type="InterPro" id="IPR037518">
    <property type="entry name" value="MPN"/>
</dbReference>
<dbReference type="AlphaFoldDB" id="A0A060T5V2"/>
<evidence type="ECO:0000256" key="3">
    <source>
        <dbReference type="ARBA" id="ARBA00014880"/>
    </source>
</evidence>
<dbReference type="Pfam" id="PF18323">
    <property type="entry name" value="CSN5_C"/>
    <property type="match status" value="1"/>
</dbReference>
<organism evidence="11">
    <name type="scientific">Blastobotrys adeninivorans</name>
    <name type="common">Yeast</name>
    <name type="synonym">Arxula adeninivorans</name>
    <dbReference type="NCBI Taxonomy" id="409370"/>
    <lineage>
        <taxon>Eukaryota</taxon>
        <taxon>Fungi</taxon>
        <taxon>Dikarya</taxon>
        <taxon>Ascomycota</taxon>
        <taxon>Saccharomycotina</taxon>
        <taxon>Dipodascomycetes</taxon>
        <taxon>Dipodascales</taxon>
        <taxon>Trichomonascaceae</taxon>
        <taxon>Blastobotrys</taxon>
    </lineage>
</organism>
<reference evidence="11" key="1">
    <citation type="submission" date="2014-02" db="EMBL/GenBank/DDBJ databases">
        <authorList>
            <person name="Genoscope - CEA"/>
        </authorList>
    </citation>
    <scope>NUCLEOTIDE SEQUENCE</scope>
    <source>
        <strain evidence="11">LS3</strain>
    </source>
</reference>
<sequence length="344" mass="39074">MAQKAFELENDIKLVGEDDKLYYQYNKEEQQKLLRERPWKDDPHYFKRVRISAIALLRMAIHARAGGSIEVMGVMTGKILPNEFVIMDTYPLPVEGTETRVNALGEAYEYMVDYLNSLQAVGRSENIVGWYHSHPGYGCWLSGIDVGTQAQNQQFQDPFLAIVVDPNRTISAGKVDIGAFRTYPEGYKPSKEEQEEIIQGIPFAKMEDFGVHADRYYPLEISYFKSTLDARLLEILWNKYWASTLSQSPLLTNMEYNTNQMKDLVSKIDNVRESVGARKCPDLSSLNGVKSISQLGAAATNKNKSMADVVEESRKIGAEQIRGLVTRELNSRLFEPIESPHRMT</sequence>
<gene>
    <name evidence="11" type="ORF">GNLVRS02_ARAD1B10538g</name>
</gene>
<dbReference type="EMBL" id="HG937692">
    <property type="protein sequence ID" value="CDP36333.1"/>
    <property type="molecule type" value="Genomic_DNA"/>
</dbReference>
<evidence type="ECO:0000256" key="8">
    <source>
        <dbReference type="ARBA" id="ARBA00022833"/>
    </source>
</evidence>
<dbReference type="InterPro" id="IPR050242">
    <property type="entry name" value="JAMM_MPN+_peptidase_M67A"/>
</dbReference>
<keyword evidence="7" id="KW-0378">Hydrolase</keyword>
<reference evidence="11" key="2">
    <citation type="submission" date="2014-06" db="EMBL/GenBank/DDBJ databases">
        <title>The complete genome of Blastobotrys (Arxula) adeninivorans LS3 - a yeast of biotechnological interest.</title>
        <authorList>
            <person name="Kunze G."/>
            <person name="Gaillardin C."/>
            <person name="Czernicka M."/>
            <person name="Durrens P."/>
            <person name="Martin T."/>
            <person name="Boer E."/>
            <person name="Gabaldon T."/>
            <person name="Cruz J."/>
            <person name="Talla E."/>
            <person name="Marck C."/>
            <person name="Goffeau A."/>
            <person name="Barbe V."/>
            <person name="Baret P."/>
            <person name="Baronian K."/>
            <person name="Beier S."/>
            <person name="Bleykasten C."/>
            <person name="Bode R."/>
            <person name="Casaregola S."/>
            <person name="Despons L."/>
            <person name="Fairhead C."/>
            <person name="Giersberg M."/>
            <person name="Gierski P."/>
            <person name="Hahnel U."/>
            <person name="Hartmann A."/>
            <person name="Jankowska D."/>
            <person name="Jubin C."/>
            <person name="Jung P."/>
            <person name="Lafontaine I."/>
            <person name="Leh-Louis V."/>
            <person name="Lemaire M."/>
            <person name="Marcet-Houben M."/>
            <person name="Mascher M."/>
            <person name="Morel G."/>
            <person name="Richard G.-F."/>
            <person name="Riechen J."/>
            <person name="Sacerdot C."/>
            <person name="Sarkar A."/>
            <person name="Savel G."/>
            <person name="Schacherer J."/>
            <person name="Sherman D."/>
            <person name="Straub M.-L."/>
            <person name="Stein N."/>
            <person name="Thierry A."/>
            <person name="Trautwein-Schult A."/>
            <person name="Westhof E."/>
            <person name="Worch S."/>
            <person name="Dujon B."/>
            <person name="Souciet J.-L."/>
            <person name="Wincker P."/>
            <person name="Scholz U."/>
            <person name="Neuveglise N."/>
        </authorList>
    </citation>
    <scope>NUCLEOTIDE SEQUENCE</scope>
    <source>
        <strain evidence="11">LS3</strain>
    </source>
</reference>
<dbReference type="CDD" id="cd08069">
    <property type="entry name" value="MPN_RPN11_CSN5"/>
    <property type="match status" value="1"/>
</dbReference>
<dbReference type="GO" id="GO:0000338">
    <property type="term" value="P:protein deneddylation"/>
    <property type="evidence" value="ECO:0007669"/>
    <property type="project" value="UniProtKB-ARBA"/>
</dbReference>
<dbReference type="MEROPS" id="M67.A13"/>
<evidence type="ECO:0000256" key="2">
    <source>
        <dbReference type="ARBA" id="ARBA00011098"/>
    </source>
</evidence>
<dbReference type="Pfam" id="PF01398">
    <property type="entry name" value="JAB"/>
    <property type="match status" value="1"/>
</dbReference>
<accession>A0A060T5V2</accession>
<proteinExistence type="inferred from homology"/>
<dbReference type="InterPro" id="IPR040961">
    <property type="entry name" value="CSN5_C"/>
</dbReference>
<name>A0A060T5V2_BLAAD</name>
<evidence type="ECO:0000256" key="5">
    <source>
        <dbReference type="ARBA" id="ARBA00022723"/>
    </source>
</evidence>
<dbReference type="SUPFAM" id="SSF102712">
    <property type="entry name" value="JAB1/MPN domain"/>
    <property type="match status" value="1"/>
</dbReference>
<dbReference type="GO" id="GO:0006508">
    <property type="term" value="P:proteolysis"/>
    <property type="evidence" value="ECO:0007669"/>
    <property type="project" value="UniProtKB-KW"/>
</dbReference>
<evidence type="ECO:0000256" key="7">
    <source>
        <dbReference type="ARBA" id="ARBA00022801"/>
    </source>
</evidence>
<evidence type="ECO:0000256" key="1">
    <source>
        <dbReference type="ARBA" id="ARBA00006008"/>
    </source>
</evidence>
<evidence type="ECO:0000259" key="10">
    <source>
        <dbReference type="PROSITE" id="PS50249"/>
    </source>
</evidence>
<dbReference type="PROSITE" id="PS50249">
    <property type="entry name" value="MPN"/>
    <property type="match status" value="1"/>
</dbReference>
<evidence type="ECO:0000256" key="6">
    <source>
        <dbReference type="ARBA" id="ARBA00022790"/>
    </source>
</evidence>
<evidence type="ECO:0000313" key="11">
    <source>
        <dbReference type="EMBL" id="CDP36333.1"/>
    </source>
</evidence>
<dbReference type="GO" id="GO:0008180">
    <property type="term" value="C:COP9 signalosome"/>
    <property type="evidence" value="ECO:0007669"/>
    <property type="project" value="UniProtKB-KW"/>
</dbReference>
<comment type="subunit">
    <text evidence="2">Component of the COP9 signalosome (CSN) complex.</text>
</comment>
<comment type="similarity">
    <text evidence="1">Belongs to the peptidase M67A family. CSN5 subfamily.</text>
</comment>
<dbReference type="GO" id="GO:0046872">
    <property type="term" value="F:metal ion binding"/>
    <property type="evidence" value="ECO:0007669"/>
    <property type="project" value="UniProtKB-KW"/>
</dbReference>
<keyword evidence="4" id="KW-0645">Protease</keyword>
<dbReference type="Gene3D" id="3.40.140.10">
    <property type="entry name" value="Cytidine Deaminase, domain 2"/>
    <property type="match status" value="1"/>
</dbReference>
<dbReference type="InterPro" id="IPR000555">
    <property type="entry name" value="JAMM/MPN+_dom"/>
</dbReference>
<keyword evidence="8" id="KW-0862">Zinc</keyword>
<dbReference type="GO" id="GO:0008237">
    <property type="term" value="F:metallopeptidase activity"/>
    <property type="evidence" value="ECO:0007669"/>
    <property type="project" value="UniProtKB-KW"/>
</dbReference>
<keyword evidence="6" id="KW-0736">Signalosome</keyword>
<evidence type="ECO:0000256" key="9">
    <source>
        <dbReference type="ARBA" id="ARBA00023049"/>
    </source>
</evidence>
<dbReference type="FunFam" id="3.40.140.10:FF:000003">
    <property type="entry name" value="COP9 signalosome complex subunit 5"/>
    <property type="match status" value="1"/>
</dbReference>
<dbReference type="PANTHER" id="PTHR10410">
    <property type="entry name" value="EUKARYOTIC TRANSLATION INITIATION FACTOR 3 -RELATED"/>
    <property type="match status" value="1"/>
</dbReference>
<feature type="domain" description="MPN" evidence="10">
    <location>
        <begin position="49"/>
        <end position="186"/>
    </location>
</feature>